<keyword evidence="3 9" id="KW-0808">Transferase</keyword>
<dbReference type="InterPro" id="IPR000715">
    <property type="entry name" value="Glycosyl_transferase_4"/>
</dbReference>
<feature type="transmembrane region" description="Helical" evidence="8">
    <location>
        <begin position="327"/>
        <end position="347"/>
    </location>
</feature>
<evidence type="ECO:0000256" key="7">
    <source>
        <dbReference type="PIRSR" id="PIRSR600715-1"/>
    </source>
</evidence>
<comment type="cofactor">
    <cofactor evidence="7">
        <name>Mg(2+)</name>
        <dbReference type="ChEBI" id="CHEBI:18420"/>
    </cofactor>
</comment>
<feature type="binding site" evidence="7">
    <location>
        <position position="154"/>
    </location>
    <ligand>
        <name>Mg(2+)</name>
        <dbReference type="ChEBI" id="CHEBI:18420"/>
    </ligand>
</feature>
<accession>A0A1I0I3F6</accession>
<dbReference type="GO" id="GO:0016780">
    <property type="term" value="F:phosphotransferase activity, for other substituted phosphate groups"/>
    <property type="evidence" value="ECO:0007669"/>
    <property type="project" value="InterPro"/>
</dbReference>
<feature type="transmembrane region" description="Helical" evidence="8">
    <location>
        <begin position="46"/>
        <end position="68"/>
    </location>
</feature>
<dbReference type="PANTHER" id="PTHR22926:SF3">
    <property type="entry name" value="UNDECAPRENYL-PHOSPHATE ALPHA-N-ACETYLGLUCOSAMINYL 1-PHOSPHATE TRANSFERASE"/>
    <property type="match status" value="1"/>
</dbReference>
<evidence type="ECO:0000256" key="6">
    <source>
        <dbReference type="ARBA" id="ARBA00023136"/>
    </source>
</evidence>
<dbReference type="GO" id="GO:0009103">
    <property type="term" value="P:lipopolysaccharide biosynthetic process"/>
    <property type="evidence" value="ECO:0007669"/>
    <property type="project" value="TreeGrafter"/>
</dbReference>
<evidence type="ECO:0000256" key="5">
    <source>
        <dbReference type="ARBA" id="ARBA00022989"/>
    </source>
</evidence>
<evidence type="ECO:0000313" key="9">
    <source>
        <dbReference type="EMBL" id="SET91004.1"/>
    </source>
</evidence>
<dbReference type="CDD" id="cd06853">
    <property type="entry name" value="GT_WecA_like"/>
    <property type="match status" value="1"/>
</dbReference>
<dbReference type="Proteomes" id="UP000181981">
    <property type="component" value="Unassembled WGS sequence"/>
</dbReference>
<evidence type="ECO:0000256" key="8">
    <source>
        <dbReference type="SAM" id="Phobius"/>
    </source>
</evidence>
<dbReference type="GO" id="GO:0005886">
    <property type="term" value="C:plasma membrane"/>
    <property type="evidence" value="ECO:0007669"/>
    <property type="project" value="UniProtKB-SubCell"/>
</dbReference>
<feature type="transmembrane region" description="Helical" evidence="8">
    <location>
        <begin position="74"/>
        <end position="91"/>
    </location>
</feature>
<keyword evidence="4 8" id="KW-0812">Transmembrane</keyword>
<evidence type="ECO:0000256" key="4">
    <source>
        <dbReference type="ARBA" id="ARBA00022692"/>
    </source>
</evidence>
<feature type="transmembrane region" description="Helical" evidence="8">
    <location>
        <begin position="246"/>
        <end position="269"/>
    </location>
</feature>
<dbReference type="GO" id="GO:0046872">
    <property type="term" value="F:metal ion binding"/>
    <property type="evidence" value="ECO:0007669"/>
    <property type="project" value="UniProtKB-KW"/>
</dbReference>
<gene>
    <name evidence="9" type="ORF">SAMN05444285_12839</name>
</gene>
<feature type="transmembrane region" description="Helical" evidence="8">
    <location>
        <begin position="186"/>
        <end position="206"/>
    </location>
</feature>
<reference evidence="9 10" key="1">
    <citation type="submission" date="2016-10" db="EMBL/GenBank/DDBJ databases">
        <authorList>
            <person name="de Groot N.N."/>
        </authorList>
    </citation>
    <scope>NUCLEOTIDE SEQUENCE [LARGE SCALE GENOMIC DNA]</scope>
    <source>
        <strain evidence="9 10">DSM 25947</strain>
    </source>
</reference>
<dbReference type="Pfam" id="PF00953">
    <property type="entry name" value="Glycos_transf_4"/>
    <property type="match status" value="1"/>
</dbReference>
<evidence type="ECO:0000256" key="2">
    <source>
        <dbReference type="ARBA" id="ARBA00022475"/>
    </source>
</evidence>
<dbReference type="PANTHER" id="PTHR22926">
    <property type="entry name" value="PHOSPHO-N-ACETYLMURAMOYL-PENTAPEPTIDE-TRANSFERASE"/>
    <property type="match status" value="1"/>
</dbReference>
<feature type="transmembrane region" description="Helical" evidence="8">
    <location>
        <begin position="290"/>
        <end position="315"/>
    </location>
</feature>
<name>A0A1I0I3F6_9BACT</name>
<keyword evidence="7" id="KW-0479">Metal-binding</keyword>
<protein>
    <submittedName>
        <fullName evidence="9">UDP-N-acetylmuramyl pentapeptide phosphotransferase/UDP-N-acetylglucosamine-1-phosphate transferase</fullName>
    </submittedName>
</protein>
<keyword evidence="7" id="KW-0460">Magnesium</keyword>
<keyword evidence="2" id="KW-1003">Cell membrane</keyword>
<feature type="transmembrane region" description="Helical" evidence="8">
    <location>
        <begin position="133"/>
        <end position="155"/>
    </location>
</feature>
<feature type="transmembrane region" description="Helical" evidence="8">
    <location>
        <begin position="162"/>
        <end position="180"/>
    </location>
</feature>
<evidence type="ECO:0000256" key="3">
    <source>
        <dbReference type="ARBA" id="ARBA00022679"/>
    </source>
</evidence>
<feature type="transmembrane region" description="Helical" evidence="8">
    <location>
        <begin position="103"/>
        <end position="121"/>
    </location>
</feature>
<comment type="subcellular location">
    <subcellularLocation>
        <location evidence="1">Cell membrane</location>
        <topology evidence="1">Multi-pass membrane protein</topology>
    </subcellularLocation>
</comment>
<dbReference type="EMBL" id="FOHT01000028">
    <property type="protein sequence ID" value="SET91004.1"/>
    <property type="molecule type" value="Genomic_DNA"/>
</dbReference>
<evidence type="ECO:0000256" key="1">
    <source>
        <dbReference type="ARBA" id="ARBA00004651"/>
    </source>
</evidence>
<dbReference type="RefSeq" id="WP_038563171.1">
    <property type="nucleotide sequence ID" value="NZ_FOHT01000028.1"/>
</dbReference>
<feature type="binding site" evidence="7">
    <location>
        <position position="216"/>
    </location>
    <ligand>
        <name>Mg(2+)</name>
        <dbReference type="ChEBI" id="CHEBI:18420"/>
    </ligand>
</feature>
<keyword evidence="5 8" id="KW-1133">Transmembrane helix</keyword>
<dbReference type="InterPro" id="IPR018480">
    <property type="entry name" value="PNAcMuramoyl-5peptid_Trfase_CS"/>
</dbReference>
<organism evidence="9 10">
    <name type="scientific">Draconibacterium orientale</name>
    <dbReference type="NCBI Taxonomy" id="1168034"/>
    <lineage>
        <taxon>Bacteria</taxon>
        <taxon>Pseudomonadati</taxon>
        <taxon>Bacteroidota</taxon>
        <taxon>Bacteroidia</taxon>
        <taxon>Marinilabiliales</taxon>
        <taxon>Prolixibacteraceae</taxon>
        <taxon>Draconibacterium</taxon>
    </lineage>
</organism>
<sequence>MEIILILSALILSFLLVIVVVPPIIRTAKAKHLFEPFDERKVHTEIVPPLGGVAIFIGFSISAIFATDGLAYDALKYIMAAVIIMFFMGLKDDLMILSARKKLIIQIVTVILLISFANIHFTNLHGVFGEHKIGNLTSFSLSLFAIIVIINAFNLIDGVDGLASGLGMLASSVLGTWFYLSQNYPQAIMAFALVGALAGFFLYNVFGSRNKLFMGDTGSLIIGLIISVMIVSFNELNLTAPEPYRIGGAPAVSFAIIIVPLIDTLRVMAIRIAQRRSPFSPDKNHIHHRLLSLLGSHLKVTLTILAGNVVLIAIALGLNHWQLNVNLQFITVFLVGLGFSAIPSYVLRTKRAKKAYSA</sequence>
<dbReference type="OrthoDB" id="9783652at2"/>
<proteinExistence type="predicted"/>
<dbReference type="AlphaFoldDB" id="A0A1I0I3F6"/>
<feature type="transmembrane region" description="Helical" evidence="8">
    <location>
        <begin position="213"/>
        <end position="234"/>
    </location>
</feature>
<dbReference type="GO" id="GO:0044038">
    <property type="term" value="P:cell wall macromolecule biosynthetic process"/>
    <property type="evidence" value="ECO:0007669"/>
    <property type="project" value="TreeGrafter"/>
</dbReference>
<evidence type="ECO:0000313" key="10">
    <source>
        <dbReference type="Proteomes" id="UP000181981"/>
    </source>
</evidence>
<keyword evidence="6 8" id="KW-0472">Membrane</keyword>
<dbReference type="PROSITE" id="PS01348">
    <property type="entry name" value="MRAY_2"/>
    <property type="match status" value="1"/>
</dbReference>
<dbReference type="GO" id="GO:0071555">
    <property type="term" value="P:cell wall organization"/>
    <property type="evidence" value="ECO:0007669"/>
    <property type="project" value="TreeGrafter"/>
</dbReference>
<feature type="transmembrane region" description="Helical" evidence="8">
    <location>
        <begin position="6"/>
        <end position="25"/>
    </location>
</feature>